<dbReference type="Pfam" id="PF01546">
    <property type="entry name" value="Peptidase_M20"/>
    <property type="match status" value="1"/>
</dbReference>
<dbReference type="PANTHER" id="PTHR43808:SF27">
    <property type="entry name" value="PROTEIN ROCB"/>
    <property type="match status" value="1"/>
</dbReference>
<dbReference type="PANTHER" id="PTHR43808">
    <property type="entry name" value="ACETYLORNITHINE DEACETYLASE"/>
    <property type="match status" value="1"/>
</dbReference>
<keyword evidence="3" id="KW-1185">Reference proteome</keyword>
<evidence type="ECO:0000313" key="2">
    <source>
        <dbReference type="EMBL" id="WHI60976.1"/>
    </source>
</evidence>
<gene>
    <name evidence="1" type="ORF">KQ656_03420</name>
    <name evidence="2" type="ORF">PYH69_04920</name>
</gene>
<evidence type="ECO:0000313" key="1">
    <source>
        <dbReference type="EMBL" id="MBU6112989.1"/>
    </source>
</evidence>
<organism evidence="2 4">
    <name type="scientific">Mammaliicoccus lentus</name>
    <name type="common">Staphylococcus lentus</name>
    <dbReference type="NCBI Taxonomy" id="42858"/>
    <lineage>
        <taxon>Bacteria</taxon>
        <taxon>Bacillati</taxon>
        <taxon>Bacillota</taxon>
        <taxon>Bacilli</taxon>
        <taxon>Bacillales</taxon>
        <taxon>Staphylococcaceae</taxon>
        <taxon>Mammaliicoccus</taxon>
    </lineage>
</organism>
<reference evidence="1 3" key="1">
    <citation type="submission" date="2021-06" db="EMBL/GenBank/DDBJ databases">
        <title>Staphylococcus lentus K169 genome sequencing.</title>
        <authorList>
            <person name="Sundareshan S."/>
            <person name="Akhila D.S."/>
            <person name="Prachi D."/>
            <person name="Sivakumar R."/>
            <person name="Rajendhran J."/>
            <person name="Isloor S."/>
            <person name="Hegde N.R."/>
        </authorList>
    </citation>
    <scope>NUCLEOTIDE SEQUENCE [LARGE SCALE GENOMIC DNA]</scope>
    <source>
        <strain evidence="1 3">K169</strain>
    </source>
</reference>
<dbReference type="PIRSF" id="PIRSF010386">
    <property type="entry name" value="RocB"/>
    <property type="match status" value="1"/>
</dbReference>
<dbReference type="Proteomes" id="UP001223261">
    <property type="component" value="Chromosome"/>
</dbReference>
<accession>A0AAX3W7C9</accession>
<protein>
    <submittedName>
        <fullName evidence="2">M20/M25/M40 family metallo-hydrolase</fullName>
    </submittedName>
</protein>
<proteinExistence type="predicted"/>
<dbReference type="EMBL" id="CP118848">
    <property type="protein sequence ID" value="WHI60976.1"/>
    <property type="molecule type" value="Genomic_DNA"/>
</dbReference>
<evidence type="ECO:0000313" key="3">
    <source>
        <dbReference type="Proteomes" id="UP000770161"/>
    </source>
</evidence>
<dbReference type="EMBL" id="JAHLZN010000003">
    <property type="protein sequence ID" value="MBU6112989.1"/>
    <property type="molecule type" value="Genomic_DNA"/>
</dbReference>
<sequence>MNLLWQTRKEREKLLKKLVSHASITHSEGEKTFPYFLKDEYLKLDYFKSREDQIILQPTGDGRNAVLAYYKAPNSKKTLICISHYDTVGIDDFSEYKMHAFEMDKLTEIFKENDKYLSEDAKEDIKTGNYLFGRGSMDMKPGLMIHMSTLEKAIYESWDINIIVVSVPDEEVGSLGMLKAVEKLNQLRKEDQLEFELHLNSEPTFSQAEKDSNHYIYSGTIGKIMPSVLCYGKETHVGQPTQGLSSNYIQSFINKEMEYNPTFKEEYKEETTPLPVSLMSRDIKEHYDVQTPFRTVALYNIFLFNKNAEDVFKTFNNIVEKAVKECEEIYQNIIKNEGQSRKININIMTFKELKLTAIEEFGEAHVNLIIEQIINQISDERAQAIEIADQLMHMLKNLGPTVITFFAPPYYPAAHSSEDSFIDEIVETVSQKSLEQFDRTSKRQYFFNGISDLSYAKYRQDDDGFESYIEQTPNFNQSYFIPFHDIKEISAPVLNIGPIGKDAHQVTERIHTKSAFEEIPYLIEHVIKKHLLKY</sequence>
<name>A0AAX3W7C9_MAMLE</name>
<evidence type="ECO:0000313" key="4">
    <source>
        <dbReference type="Proteomes" id="UP001223261"/>
    </source>
</evidence>
<dbReference type="RefSeq" id="WP_216683320.1">
    <property type="nucleotide sequence ID" value="NZ_CP118848.1"/>
</dbReference>
<reference evidence="2" key="2">
    <citation type="journal article" date="2023" name="Antibiotics">
        <title>Prevalence and Molecular Characterization of Methicillin-Resistant Staphylococci (MRS) and Mammaliicocci (MRM) in Dromedary Camels from Algeria: First Detection of SCCmec-mecC Hybrid in Methicillin-Resistant Mammaliicoccus lentus.</title>
        <authorList>
            <person name="Belhout C."/>
            <person name="Boyen F."/>
            <person name="Vereecke N."/>
            <person name="Theuns S."/>
            <person name="Taibi N."/>
            <person name="Stegger M."/>
            <person name="de la Fe-Rodriguez P.Y."/>
            <person name="Bouayad L."/>
            <person name="Elgroud R."/>
            <person name="Butaye P."/>
        </authorList>
    </citation>
    <scope>NUCLEOTIDE SEQUENCE</scope>
    <source>
        <strain evidence="2">7048</strain>
    </source>
</reference>
<dbReference type="InterPro" id="IPR012166">
    <property type="entry name" value="Uncharacterised_RocB"/>
</dbReference>
<dbReference type="AlphaFoldDB" id="A0AAX3W7C9"/>
<dbReference type="Proteomes" id="UP000770161">
    <property type="component" value="Unassembled WGS sequence"/>
</dbReference>
<dbReference type="InterPro" id="IPR002933">
    <property type="entry name" value="Peptidase_M20"/>
</dbReference>
<dbReference type="InterPro" id="IPR050072">
    <property type="entry name" value="Peptidase_M20A"/>
</dbReference>
<dbReference type="GO" id="GO:0016787">
    <property type="term" value="F:hydrolase activity"/>
    <property type="evidence" value="ECO:0007669"/>
    <property type="project" value="InterPro"/>
</dbReference>